<protein>
    <submittedName>
        <fullName evidence="2">Uncharacterized protein</fullName>
    </submittedName>
</protein>
<dbReference type="KEGG" id="anf:AQPE_0708"/>
<sequence length="199" mass="23373">MKFQRIHKLLIAIILLVAFCAFTDKKPQNPVTKGNAITNDTIPEVIVSSPKLISKSKSDRYKIYLKYCNEIVKDTILQTGYLNFDTLRVSFIPVNKLYFGKPIIKSLQLSKELANIIVMDTIWNKIEAPEYRSTWEYYILAKHPMPAKKNIIEIDYTNKIIVTRLREYMMKRSKPLPISDWDKYINNKSSRNQPTEQYF</sequence>
<feature type="chain" id="PRO_5024384030" evidence="1">
    <location>
        <begin position="24"/>
        <end position="199"/>
    </location>
</feature>
<dbReference type="AlphaFoldDB" id="A0A5K7S4S8"/>
<reference evidence="2" key="1">
    <citation type="journal article" date="2020" name="Int. J. Syst. Evol. Microbiol.">
        <title>Aquipluma nitroreducens gen. nov. sp. nov., a novel facultatively anaerobic bacterium isolated from a freshwater lake.</title>
        <authorList>
            <person name="Watanabe M."/>
            <person name="Kojima H."/>
            <person name="Fukui M."/>
        </authorList>
    </citation>
    <scope>NUCLEOTIDE SEQUENCE</scope>
    <source>
        <strain evidence="2">MeG22</strain>
    </source>
</reference>
<keyword evidence="3" id="KW-1185">Reference proteome</keyword>
<keyword evidence="1" id="KW-0732">Signal</keyword>
<evidence type="ECO:0000313" key="3">
    <source>
        <dbReference type="Proteomes" id="UP001193389"/>
    </source>
</evidence>
<gene>
    <name evidence="2" type="ORF">AQPE_0708</name>
</gene>
<dbReference type="Proteomes" id="UP001193389">
    <property type="component" value="Chromosome"/>
</dbReference>
<proteinExistence type="predicted"/>
<accession>A0A5K7S4S8</accession>
<dbReference type="EMBL" id="AP018694">
    <property type="protein sequence ID" value="BBE16568.1"/>
    <property type="molecule type" value="Genomic_DNA"/>
</dbReference>
<evidence type="ECO:0000313" key="2">
    <source>
        <dbReference type="EMBL" id="BBE16568.1"/>
    </source>
</evidence>
<name>A0A5K7S4S8_9BACT</name>
<organism evidence="2 3">
    <name type="scientific">Aquipluma nitroreducens</name>
    <dbReference type="NCBI Taxonomy" id="2010828"/>
    <lineage>
        <taxon>Bacteria</taxon>
        <taxon>Pseudomonadati</taxon>
        <taxon>Bacteroidota</taxon>
        <taxon>Bacteroidia</taxon>
        <taxon>Marinilabiliales</taxon>
        <taxon>Prolixibacteraceae</taxon>
        <taxon>Aquipluma</taxon>
    </lineage>
</organism>
<feature type="signal peptide" evidence="1">
    <location>
        <begin position="1"/>
        <end position="23"/>
    </location>
</feature>
<evidence type="ECO:0000256" key="1">
    <source>
        <dbReference type="SAM" id="SignalP"/>
    </source>
</evidence>